<feature type="transmembrane region" description="Helical" evidence="2">
    <location>
        <begin position="202"/>
        <end position="222"/>
    </location>
</feature>
<evidence type="ECO:0000313" key="4">
    <source>
        <dbReference type="Proteomes" id="UP001600064"/>
    </source>
</evidence>
<feature type="compositionally biased region" description="Pro residues" evidence="1">
    <location>
        <begin position="66"/>
        <end position="88"/>
    </location>
</feature>
<feature type="compositionally biased region" description="Basic and acidic residues" evidence="1">
    <location>
        <begin position="96"/>
        <end position="105"/>
    </location>
</feature>
<dbReference type="EMBL" id="JAZGUE010000004">
    <property type="protein sequence ID" value="KAL2267155.1"/>
    <property type="molecule type" value="Genomic_DNA"/>
</dbReference>
<keyword evidence="4" id="KW-1185">Reference proteome</keyword>
<keyword evidence="2" id="KW-0812">Transmembrane</keyword>
<feature type="transmembrane region" description="Helical" evidence="2">
    <location>
        <begin position="234"/>
        <end position="254"/>
    </location>
</feature>
<feature type="compositionally biased region" description="Low complexity" evidence="1">
    <location>
        <begin position="148"/>
        <end position="169"/>
    </location>
</feature>
<gene>
    <name evidence="3" type="ORF">VTJ83DRAFT_4432</name>
</gene>
<evidence type="ECO:0000256" key="2">
    <source>
        <dbReference type="SAM" id="Phobius"/>
    </source>
</evidence>
<proteinExistence type="predicted"/>
<keyword evidence="2" id="KW-1133">Transmembrane helix</keyword>
<dbReference type="RefSeq" id="XP_070865882.1">
    <property type="nucleotide sequence ID" value="XM_071010921.1"/>
</dbReference>
<protein>
    <submittedName>
        <fullName evidence="3">Uncharacterized protein</fullName>
    </submittedName>
</protein>
<sequence>MTTTTTTAAAAAAAASAAASAAAPASHITLGVSSQAFSFGLPTPRRDNALTPGLVRHRRGNVQIPPSRPRWPPRPDARWPPLPIPGPGEPRRRVRFSSDHAENAADKPFFTNLARAAEGNAYNNNNNNSNAASSRAYAVASSPSTLSVSSSSSSPSLSDLLNPSRSPPLLHERPLPPPHLPPNPLSHLLPHPLSHLLPSKPLALIFPLVFFLAASSAPLVPWRPAPLTGPLDTLLSPVSGLASLLGALGLYVLVATSAARLCRGAVRWALAGAAELGTAVGAGARKAWPWALAACGAWAAAAALAQRDWAAVARGTAGWVLLWAAERAYFVGDCLRDLAPREAVWG</sequence>
<reference evidence="3 4" key="1">
    <citation type="journal article" date="2024" name="Commun. Biol.">
        <title>Comparative genomic analysis of thermophilic fungi reveals convergent evolutionary adaptations and gene losses.</title>
        <authorList>
            <person name="Steindorff A.S."/>
            <person name="Aguilar-Pontes M.V."/>
            <person name="Robinson A.J."/>
            <person name="Andreopoulos B."/>
            <person name="LaButti K."/>
            <person name="Kuo A."/>
            <person name="Mondo S."/>
            <person name="Riley R."/>
            <person name="Otillar R."/>
            <person name="Haridas S."/>
            <person name="Lipzen A."/>
            <person name="Grimwood J."/>
            <person name="Schmutz J."/>
            <person name="Clum A."/>
            <person name="Reid I.D."/>
            <person name="Moisan M.C."/>
            <person name="Butler G."/>
            <person name="Nguyen T.T.M."/>
            <person name="Dewar K."/>
            <person name="Conant G."/>
            <person name="Drula E."/>
            <person name="Henrissat B."/>
            <person name="Hansel C."/>
            <person name="Singer S."/>
            <person name="Hutchinson M.I."/>
            <person name="de Vries R.P."/>
            <person name="Natvig D.O."/>
            <person name="Powell A.J."/>
            <person name="Tsang A."/>
            <person name="Grigoriev I.V."/>
        </authorList>
    </citation>
    <scope>NUCLEOTIDE SEQUENCE [LARGE SCALE GENOMIC DNA]</scope>
    <source>
        <strain evidence="3 4">ATCC 22073</strain>
    </source>
</reference>
<accession>A0ABR4DA03</accession>
<evidence type="ECO:0000313" key="3">
    <source>
        <dbReference type="EMBL" id="KAL2267155.1"/>
    </source>
</evidence>
<dbReference type="GeneID" id="98125565"/>
<evidence type="ECO:0000256" key="1">
    <source>
        <dbReference type="SAM" id="MobiDB-lite"/>
    </source>
</evidence>
<keyword evidence="2" id="KW-0472">Membrane</keyword>
<feature type="region of interest" description="Disordered" evidence="1">
    <location>
        <begin position="148"/>
        <end position="178"/>
    </location>
</feature>
<feature type="region of interest" description="Disordered" evidence="1">
    <location>
        <begin position="39"/>
        <end position="108"/>
    </location>
</feature>
<name>A0ABR4DA03_9PEZI</name>
<dbReference type="Proteomes" id="UP001600064">
    <property type="component" value="Unassembled WGS sequence"/>
</dbReference>
<comment type="caution">
    <text evidence="3">The sequence shown here is derived from an EMBL/GenBank/DDBJ whole genome shotgun (WGS) entry which is preliminary data.</text>
</comment>
<organism evidence="3 4">
    <name type="scientific">Remersonia thermophila</name>
    <dbReference type="NCBI Taxonomy" id="72144"/>
    <lineage>
        <taxon>Eukaryota</taxon>
        <taxon>Fungi</taxon>
        <taxon>Dikarya</taxon>
        <taxon>Ascomycota</taxon>
        <taxon>Pezizomycotina</taxon>
        <taxon>Sordariomycetes</taxon>
        <taxon>Sordariomycetidae</taxon>
        <taxon>Sordariales</taxon>
        <taxon>Sordariales incertae sedis</taxon>
        <taxon>Remersonia</taxon>
    </lineage>
</organism>